<evidence type="ECO:0000256" key="7">
    <source>
        <dbReference type="ARBA" id="ARBA00023316"/>
    </source>
</evidence>
<evidence type="ECO:0000256" key="4">
    <source>
        <dbReference type="ARBA" id="ARBA00022692"/>
    </source>
</evidence>
<dbReference type="Gene3D" id="3.90.550.10">
    <property type="entry name" value="Spore Coat Polysaccharide Biosynthesis Protein SpsA, Chain A"/>
    <property type="match status" value="1"/>
</dbReference>
<evidence type="ECO:0000256" key="1">
    <source>
        <dbReference type="ARBA" id="ARBA00004127"/>
    </source>
</evidence>
<comment type="caution">
    <text evidence="12">The sequence shown here is derived from an EMBL/GenBank/DDBJ whole genome shotgun (WGS) entry which is preliminary data.</text>
</comment>
<dbReference type="Pfam" id="PF03552">
    <property type="entry name" value="Cellulose_synt"/>
    <property type="match status" value="4"/>
</dbReference>
<dbReference type="EMBL" id="JAKOGI010000155">
    <property type="protein sequence ID" value="KAJ8441745.1"/>
    <property type="molecule type" value="Genomic_DNA"/>
</dbReference>
<protein>
    <recommendedName>
        <fullName evidence="14">Cellulose synthase-like protein G2</fullName>
    </recommendedName>
</protein>
<feature type="binding site" evidence="10">
    <location>
        <position position="195"/>
    </location>
    <ligand>
        <name>Mn(2+)</name>
        <dbReference type="ChEBI" id="CHEBI:29035"/>
    </ligand>
</feature>
<dbReference type="PANTHER" id="PTHR13301">
    <property type="entry name" value="X-BOX TRANSCRIPTION FACTOR-RELATED"/>
    <property type="match status" value="1"/>
</dbReference>
<dbReference type="AlphaFoldDB" id="A0A9Q1KEZ7"/>
<keyword evidence="7" id="KW-0961">Cell wall biogenesis/degradation</keyword>
<evidence type="ECO:0000313" key="13">
    <source>
        <dbReference type="Proteomes" id="UP001153076"/>
    </source>
</evidence>
<evidence type="ECO:0000256" key="9">
    <source>
        <dbReference type="PIRSR" id="PIRSR605150-2"/>
    </source>
</evidence>
<feature type="transmembrane region" description="Helical" evidence="11">
    <location>
        <begin position="588"/>
        <end position="611"/>
    </location>
</feature>
<dbReference type="Proteomes" id="UP001153076">
    <property type="component" value="Unassembled WGS sequence"/>
</dbReference>
<evidence type="ECO:0000256" key="10">
    <source>
        <dbReference type="PIRSR" id="PIRSR605150-3"/>
    </source>
</evidence>
<gene>
    <name evidence="12" type="ORF">Cgig2_009174</name>
</gene>
<keyword evidence="2" id="KW-0328">Glycosyltransferase</keyword>
<sequence>MWVLKEPFFWFPVTRSVCPERLPKDPDLPGIDVFVCTADLEKEPTFGVMNTVISAMALDYPVEKLSVYLSDDGGASATLMVEENQNMDFIEDRRSIKEKYEAFKQRVQRKCRVEPENVAKRNAKNHPALIQVINANSIEDDVAISNPEHVEMPHLVYVAREKRLSHRHNFKAGAINVLLRVSSIMSNSPYILVLDCDMYCNDSTSARQAMCFYVDPRTPSSLGWVQYPQKFHNISETDIYDSQIRTIWTAPNHMFQVYWPGIDGLQGPIISGTNFYIRREALYGFDIHDGSVPKDMGGCFGSSNEFLKSLNQNDKSDAMKGREPSPALLKEAHFLASCTYEKGTKWGDKASAISTHLITQLYLVKNLEIMPFLDWIRLGPLQVGFRYDSVAEDVMTSIQLQNLGWRSFYLNPTRPQFLGTAPTDLNELLVQGTSIIPPLCFFYGIALYPKGIYEHYISGGSIRTWMNEQRVWMIKGASCAMVGALDCVMAKLGLKEASFIPTNKAGSEDKTKYYQMGKYDFRTSNMFLVPIVSMVSVNLACLVGGIIRVIIAHNWETSLAHAGLSFYAVVMSFPVIEGMFLRKDDGRVPLSTTIISSAIALVFLSIGYFIFLH</sequence>
<keyword evidence="5 11" id="KW-1133">Transmembrane helix</keyword>
<evidence type="ECO:0000256" key="6">
    <source>
        <dbReference type="ARBA" id="ARBA00023136"/>
    </source>
</evidence>
<dbReference type="GO" id="GO:0030244">
    <property type="term" value="P:cellulose biosynthetic process"/>
    <property type="evidence" value="ECO:0007669"/>
    <property type="project" value="InterPro"/>
</dbReference>
<dbReference type="GO" id="GO:0012505">
    <property type="term" value="C:endomembrane system"/>
    <property type="evidence" value="ECO:0007669"/>
    <property type="project" value="UniProtKB-SubCell"/>
</dbReference>
<dbReference type="InterPro" id="IPR029044">
    <property type="entry name" value="Nucleotide-diphossugar_trans"/>
</dbReference>
<proteinExistence type="predicted"/>
<feature type="active site" evidence="8">
    <location>
        <position position="393"/>
    </location>
</feature>
<evidence type="ECO:0000256" key="5">
    <source>
        <dbReference type="ARBA" id="ARBA00022989"/>
    </source>
</evidence>
<keyword evidence="13" id="KW-1185">Reference proteome</keyword>
<dbReference type="GO" id="GO:0071555">
    <property type="term" value="P:cell wall organization"/>
    <property type="evidence" value="ECO:0007669"/>
    <property type="project" value="UniProtKB-KW"/>
</dbReference>
<dbReference type="GO" id="GO:0016760">
    <property type="term" value="F:cellulose synthase (UDP-forming) activity"/>
    <property type="evidence" value="ECO:0007669"/>
    <property type="project" value="InterPro"/>
</dbReference>
<dbReference type="OrthoDB" id="72851at2759"/>
<feature type="active site" evidence="8">
    <location>
        <position position="72"/>
    </location>
</feature>
<comment type="subcellular location">
    <subcellularLocation>
        <location evidence="1">Endomembrane system</location>
        <topology evidence="1">Multi-pass membrane protein</topology>
    </subcellularLocation>
</comment>
<feature type="binding site" evidence="10">
    <location>
        <position position="171"/>
    </location>
    <ligand>
        <name>Mn(2+)</name>
        <dbReference type="ChEBI" id="CHEBI:29035"/>
    </ligand>
</feature>
<evidence type="ECO:0008006" key="14">
    <source>
        <dbReference type="Google" id="ProtNLM"/>
    </source>
</evidence>
<keyword evidence="4 11" id="KW-0812">Transmembrane</keyword>
<dbReference type="SUPFAM" id="SSF53448">
    <property type="entry name" value="Nucleotide-diphospho-sugar transferases"/>
    <property type="match status" value="1"/>
</dbReference>
<name>A0A9Q1KEZ7_9CARY</name>
<feature type="binding site" evidence="9">
    <location>
        <position position="42"/>
    </location>
    <ligand>
        <name>UDP-alpha-D-glucose</name>
        <dbReference type="ChEBI" id="CHEBI:58885"/>
    </ligand>
</feature>
<evidence type="ECO:0000256" key="8">
    <source>
        <dbReference type="PIRSR" id="PIRSR605150-1"/>
    </source>
</evidence>
<feature type="binding site" evidence="9">
    <location>
        <position position="43"/>
    </location>
    <ligand>
        <name>UDP-alpha-D-glucose</name>
        <dbReference type="ChEBI" id="CHEBI:58885"/>
    </ligand>
</feature>
<feature type="binding site" evidence="9">
    <location>
        <position position="72"/>
    </location>
    <ligand>
        <name>UDP-alpha-D-glucose</name>
        <dbReference type="ChEBI" id="CHEBI:58885"/>
    </ligand>
</feature>
<evidence type="ECO:0000313" key="12">
    <source>
        <dbReference type="EMBL" id="KAJ8441745.1"/>
    </source>
</evidence>
<organism evidence="12 13">
    <name type="scientific">Carnegiea gigantea</name>
    <dbReference type="NCBI Taxonomy" id="171969"/>
    <lineage>
        <taxon>Eukaryota</taxon>
        <taxon>Viridiplantae</taxon>
        <taxon>Streptophyta</taxon>
        <taxon>Embryophyta</taxon>
        <taxon>Tracheophyta</taxon>
        <taxon>Spermatophyta</taxon>
        <taxon>Magnoliopsida</taxon>
        <taxon>eudicotyledons</taxon>
        <taxon>Gunneridae</taxon>
        <taxon>Pentapetalae</taxon>
        <taxon>Caryophyllales</taxon>
        <taxon>Cactineae</taxon>
        <taxon>Cactaceae</taxon>
        <taxon>Cactoideae</taxon>
        <taxon>Echinocereeae</taxon>
        <taxon>Carnegiea</taxon>
    </lineage>
</organism>
<dbReference type="InterPro" id="IPR005150">
    <property type="entry name" value="Cellulose_synth"/>
</dbReference>
<evidence type="ECO:0000256" key="3">
    <source>
        <dbReference type="ARBA" id="ARBA00022679"/>
    </source>
</evidence>
<accession>A0A9Q1KEZ7</accession>
<reference evidence="12" key="1">
    <citation type="submission" date="2022-04" db="EMBL/GenBank/DDBJ databases">
        <title>Carnegiea gigantea Genome sequencing and assembly v2.</title>
        <authorList>
            <person name="Copetti D."/>
            <person name="Sanderson M.J."/>
            <person name="Burquez A."/>
            <person name="Wojciechowski M.F."/>
        </authorList>
    </citation>
    <scope>NUCLEOTIDE SEQUENCE</scope>
    <source>
        <strain evidence="12">SGP5-SGP5p</strain>
        <tissue evidence="12">Aerial part</tissue>
    </source>
</reference>
<evidence type="ECO:0000256" key="2">
    <source>
        <dbReference type="ARBA" id="ARBA00022676"/>
    </source>
</evidence>
<keyword evidence="6 11" id="KW-0472">Membrane</keyword>
<dbReference type="GO" id="GO:0016020">
    <property type="term" value="C:membrane"/>
    <property type="evidence" value="ECO:0007669"/>
    <property type="project" value="InterPro"/>
</dbReference>
<feature type="transmembrane region" description="Helical" evidence="11">
    <location>
        <begin position="557"/>
        <end position="576"/>
    </location>
</feature>
<feature type="transmembrane region" description="Helical" evidence="11">
    <location>
        <begin position="526"/>
        <end position="551"/>
    </location>
</feature>
<evidence type="ECO:0000256" key="11">
    <source>
        <dbReference type="SAM" id="Phobius"/>
    </source>
</evidence>
<keyword evidence="3" id="KW-0808">Transferase</keyword>